<proteinExistence type="predicted"/>
<accession>A0A3N4HTY2</accession>
<dbReference type="AlphaFoldDB" id="A0A3N4HTY2"/>
<organism evidence="2 3">
    <name type="scientific">Ascobolus immersus RN42</name>
    <dbReference type="NCBI Taxonomy" id="1160509"/>
    <lineage>
        <taxon>Eukaryota</taxon>
        <taxon>Fungi</taxon>
        <taxon>Dikarya</taxon>
        <taxon>Ascomycota</taxon>
        <taxon>Pezizomycotina</taxon>
        <taxon>Pezizomycetes</taxon>
        <taxon>Pezizales</taxon>
        <taxon>Ascobolaceae</taxon>
        <taxon>Ascobolus</taxon>
    </lineage>
</organism>
<sequence length="236" mass="25146">MSTALSAISSTKLSTSQKYRVLAMCGRAEAARARTPPWLISREGDKAMRLGRGSARGIGTPEITGPDPNPTSHPSPGAAVPRAFLETDEHTESSGPKKRNSGSDDGVELWCGLGGDGKEHGNILHSRVPFLLTEGGGNEREGVEVRLRCFSLCAGFFGCCSQVGGDVKSGFDVIVVESSLGRVFEVIEGLVRFFCGVTFVVAPMDAVVAFAVDDRVADDVVDFVLREALRDTERRG</sequence>
<name>A0A3N4HTY2_ASCIM</name>
<feature type="region of interest" description="Disordered" evidence="1">
    <location>
        <begin position="44"/>
        <end position="79"/>
    </location>
</feature>
<evidence type="ECO:0000256" key="1">
    <source>
        <dbReference type="SAM" id="MobiDB-lite"/>
    </source>
</evidence>
<keyword evidence="3" id="KW-1185">Reference proteome</keyword>
<reference evidence="2 3" key="1">
    <citation type="journal article" date="2018" name="Nat. Ecol. Evol.">
        <title>Pezizomycetes genomes reveal the molecular basis of ectomycorrhizal truffle lifestyle.</title>
        <authorList>
            <person name="Murat C."/>
            <person name="Payen T."/>
            <person name="Noel B."/>
            <person name="Kuo A."/>
            <person name="Morin E."/>
            <person name="Chen J."/>
            <person name="Kohler A."/>
            <person name="Krizsan K."/>
            <person name="Balestrini R."/>
            <person name="Da Silva C."/>
            <person name="Montanini B."/>
            <person name="Hainaut M."/>
            <person name="Levati E."/>
            <person name="Barry K.W."/>
            <person name="Belfiori B."/>
            <person name="Cichocki N."/>
            <person name="Clum A."/>
            <person name="Dockter R.B."/>
            <person name="Fauchery L."/>
            <person name="Guy J."/>
            <person name="Iotti M."/>
            <person name="Le Tacon F."/>
            <person name="Lindquist E.A."/>
            <person name="Lipzen A."/>
            <person name="Malagnac F."/>
            <person name="Mello A."/>
            <person name="Molinier V."/>
            <person name="Miyauchi S."/>
            <person name="Poulain J."/>
            <person name="Riccioni C."/>
            <person name="Rubini A."/>
            <person name="Sitrit Y."/>
            <person name="Splivallo R."/>
            <person name="Traeger S."/>
            <person name="Wang M."/>
            <person name="Zifcakova L."/>
            <person name="Wipf D."/>
            <person name="Zambonelli A."/>
            <person name="Paolocci F."/>
            <person name="Nowrousian M."/>
            <person name="Ottonello S."/>
            <person name="Baldrian P."/>
            <person name="Spatafora J.W."/>
            <person name="Henrissat B."/>
            <person name="Nagy L.G."/>
            <person name="Aury J.M."/>
            <person name="Wincker P."/>
            <person name="Grigoriev I.V."/>
            <person name="Bonfante P."/>
            <person name="Martin F.M."/>
        </authorList>
    </citation>
    <scope>NUCLEOTIDE SEQUENCE [LARGE SCALE GENOMIC DNA]</scope>
    <source>
        <strain evidence="2 3">RN42</strain>
    </source>
</reference>
<dbReference type="Proteomes" id="UP000275078">
    <property type="component" value="Unassembled WGS sequence"/>
</dbReference>
<gene>
    <name evidence="2" type="ORF">BJ508DRAFT_311570</name>
</gene>
<protein>
    <submittedName>
        <fullName evidence="2">Uncharacterized protein</fullName>
    </submittedName>
</protein>
<evidence type="ECO:0000313" key="2">
    <source>
        <dbReference type="EMBL" id="RPA75958.1"/>
    </source>
</evidence>
<evidence type="ECO:0000313" key="3">
    <source>
        <dbReference type="Proteomes" id="UP000275078"/>
    </source>
</evidence>
<dbReference type="EMBL" id="ML119754">
    <property type="protein sequence ID" value="RPA75958.1"/>
    <property type="molecule type" value="Genomic_DNA"/>
</dbReference>